<feature type="region of interest" description="Disordered" evidence="2">
    <location>
        <begin position="1"/>
        <end position="90"/>
    </location>
</feature>
<dbReference type="NCBIfam" id="TIGR02228">
    <property type="entry name" value="sigpep_I_arch"/>
    <property type="match status" value="1"/>
</dbReference>
<dbReference type="EC" id="3.4.21.89" evidence="1"/>
<dbReference type="GO" id="GO:0016020">
    <property type="term" value="C:membrane"/>
    <property type="evidence" value="ECO:0007669"/>
    <property type="project" value="UniProtKB-UniRule"/>
</dbReference>
<dbReference type="GO" id="GO:0009003">
    <property type="term" value="F:signal peptidase activity"/>
    <property type="evidence" value="ECO:0007669"/>
    <property type="project" value="UniProtKB-EC"/>
</dbReference>
<organism evidence="4 5">
    <name type="scientific">Enterococcus ureilyticus</name>
    <dbReference type="NCBI Taxonomy" id="1131292"/>
    <lineage>
        <taxon>Bacteria</taxon>
        <taxon>Bacillati</taxon>
        <taxon>Bacillota</taxon>
        <taxon>Bacilli</taxon>
        <taxon>Lactobacillales</taxon>
        <taxon>Enterococcaceae</taxon>
        <taxon>Enterococcus</taxon>
    </lineage>
</organism>
<keyword evidence="3" id="KW-0812">Transmembrane</keyword>
<evidence type="ECO:0000256" key="2">
    <source>
        <dbReference type="SAM" id="MobiDB-lite"/>
    </source>
</evidence>
<dbReference type="EMBL" id="MIKC01000002">
    <property type="protein sequence ID" value="OEG23756.1"/>
    <property type="molecule type" value="Genomic_DNA"/>
</dbReference>
<dbReference type="InterPro" id="IPR019533">
    <property type="entry name" value="Peptidase_S26"/>
</dbReference>
<evidence type="ECO:0000313" key="4">
    <source>
        <dbReference type="EMBL" id="OEG23756.1"/>
    </source>
</evidence>
<dbReference type="OrthoDB" id="1648066at2"/>
<feature type="compositionally biased region" description="Basic and acidic residues" evidence="2">
    <location>
        <begin position="29"/>
        <end position="44"/>
    </location>
</feature>
<comment type="caution">
    <text evidence="4">The sequence shown here is derived from an EMBL/GenBank/DDBJ whole genome shotgun (WGS) entry which is preliminary data.</text>
</comment>
<feature type="compositionally biased region" description="Basic and acidic residues" evidence="2">
    <location>
        <begin position="63"/>
        <end position="76"/>
    </location>
</feature>
<dbReference type="GO" id="GO:0004252">
    <property type="term" value="F:serine-type endopeptidase activity"/>
    <property type="evidence" value="ECO:0007669"/>
    <property type="project" value="UniProtKB-UniRule"/>
</dbReference>
<reference evidence="5" key="1">
    <citation type="submission" date="2016-09" db="EMBL/GenBank/DDBJ databases">
        <authorList>
            <person name="Gulvik C.A."/>
        </authorList>
    </citation>
    <scope>NUCLEOTIDE SEQUENCE [LARGE SCALE GENOMIC DNA]</scope>
    <source>
        <strain evidence="5">LMG 26676</strain>
    </source>
</reference>
<feature type="compositionally biased region" description="Basic residues" evidence="2">
    <location>
        <begin position="1"/>
        <end position="11"/>
    </location>
</feature>
<dbReference type="RefSeq" id="WP_069638954.1">
    <property type="nucleotide sequence ID" value="NZ_JAFBEZ010000011.1"/>
</dbReference>
<name>A0A1E5HFW7_9ENTE</name>
<sequence length="302" mass="34713">MPRRTPVRKNRRSIDEEVRQSIPKKRSRTYLEPERIYIEDESHRQRIGKKRGRPTAQSSRNDFSQKPRRSEYQESPRRHRPRRPDQERGVTAEYLKGREQPSKKSSGILIFSFLSNLVFYGLTIGIISMAVMFSFSSKSTASIFGYRFYTVLTNSMVPQENGPKGGFYAGDIVIVKLTDGKKVKKNDIVTFAVGDGSRYLTHRMVEYKNELNGEKGDYLVTKGDANKSNDPPISADRVLGKVVFAVPKVGSIIEFAREEFWACLVCILSLYGFFLVLKSYLFTANEESVGRKRRRPMYEKGY</sequence>
<feature type="transmembrane region" description="Helical" evidence="3">
    <location>
        <begin position="259"/>
        <end position="283"/>
    </location>
</feature>
<gene>
    <name evidence="4" type="ORF">BCR24_10615</name>
</gene>
<proteinExistence type="predicted"/>
<dbReference type="GO" id="GO:0006465">
    <property type="term" value="P:signal peptide processing"/>
    <property type="evidence" value="ECO:0007669"/>
    <property type="project" value="UniProtKB-UniRule"/>
</dbReference>
<accession>A0A1E5HFW7</accession>
<dbReference type="STRING" id="1131292.BCR24_10615"/>
<keyword evidence="3" id="KW-1133">Transmembrane helix</keyword>
<keyword evidence="3" id="KW-0472">Membrane</keyword>
<feature type="transmembrane region" description="Helical" evidence="3">
    <location>
        <begin position="108"/>
        <end position="135"/>
    </location>
</feature>
<dbReference type="CDD" id="cd06530">
    <property type="entry name" value="S26_SPase_I"/>
    <property type="match status" value="1"/>
</dbReference>
<evidence type="ECO:0000256" key="3">
    <source>
        <dbReference type="SAM" id="Phobius"/>
    </source>
</evidence>
<evidence type="ECO:0000256" key="1">
    <source>
        <dbReference type="NCBIfam" id="TIGR02228"/>
    </source>
</evidence>
<evidence type="ECO:0000313" key="5">
    <source>
        <dbReference type="Proteomes" id="UP000094469"/>
    </source>
</evidence>
<protein>
    <recommendedName>
        <fullName evidence="1">Signal peptidase I</fullName>
        <ecNumber evidence="1">3.4.21.89</ecNumber>
    </recommendedName>
</protein>
<dbReference type="AlphaFoldDB" id="A0A1E5HFW7"/>
<dbReference type="Proteomes" id="UP000094469">
    <property type="component" value="Unassembled WGS sequence"/>
</dbReference>
<keyword evidence="5" id="KW-1185">Reference proteome</keyword>
<dbReference type="InterPro" id="IPR001733">
    <property type="entry name" value="Peptidase_S26B"/>
</dbReference>